<reference evidence="2 3" key="1">
    <citation type="submission" date="2018-04" db="EMBL/GenBank/DDBJ databases">
        <title>Genomic Encyclopedia of Type Strains, Phase IV (KMG-IV): sequencing the most valuable type-strain genomes for metagenomic binning, comparative biology and taxonomic classification.</title>
        <authorList>
            <person name="Goeker M."/>
        </authorList>
    </citation>
    <scope>NUCLEOTIDE SEQUENCE [LARGE SCALE GENOMIC DNA]</scope>
    <source>
        <strain evidence="2 3">DSM 20705</strain>
    </source>
</reference>
<evidence type="ECO:0000313" key="2">
    <source>
        <dbReference type="EMBL" id="PVY95195.1"/>
    </source>
</evidence>
<sequence>MENNNNGILSLILGIFSIICSISGSMLTLLGIPVGIVGIVVAKKSLDYEPGNSLGRAGLITSIIGIVLCSVIFIACTACIGILVTGYDML</sequence>
<dbReference type="Proteomes" id="UP000245793">
    <property type="component" value="Unassembled WGS sequence"/>
</dbReference>
<evidence type="ECO:0000256" key="1">
    <source>
        <dbReference type="SAM" id="Phobius"/>
    </source>
</evidence>
<feature type="transmembrane region" description="Helical" evidence="1">
    <location>
        <begin position="63"/>
        <end position="87"/>
    </location>
</feature>
<proteinExistence type="predicted"/>
<evidence type="ECO:0008006" key="4">
    <source>
        <dbReference type="Google" id="ProtNLM"/>
    </source>
</evidence>
<dbReference type="AlphaFoldDB" id="A0A2U1E5L9"/>
<keyword evidence="1" id="KW-0472">Membrane</keyword>
<dbReference type="RefSeq" id="WP_116479679.1">
    <property type="nucleotide sequence ID" value="NZ_QEKV01000002.1"/>
</dbReference>
<feature type="transmembrane region" description="Helical" evidence="1">
    <location>
        <begin position="12"/>
        <end position="42"/>
    </location>
</feature>
<dbReference type="EMBL" id="QEKV01000002">
    <property type="protein sequence ID" value="PVY95195.1"/>
    <property type="molecule type" value="Genomic_DNA"/>
</dbReference>
<organism evidence="2 3">
    <name type="scientific">Ezakiella coagulans</name>
    <dbReference type="NCBI Taxonomy" id="46507"/>
    <lineage>
        <taxon>Bacteria</taxon>
        <taxon>Bacillati</taxon>
        <taxon>Bacillota</taxon>
        <taxon>Tissierellia</taxon>
        <taxon>Ezakiella</taxon>
    </lineage>
</organism>
<accession>A0A2U1E5L9</accession>
<protein>
    <recommendedName>
        <fullName evidence="4">DUF4190 domain-containing protein</fullName>
    </recommendedName>
</protein>
<gene>
    <name evidence="2" type="ORF">C7381_10283</name>
</gene>
<evidence type="ECO:0000313" key="3">
    <source>
        <dbReference type="Proteomes" id="UP000245793"/>
    </source>
</evidence>
<keyword evidence="1" id="KW-0812">Transmembrane</keyword>
<comment type="caution">
    <text evidence="2">The sequence shown here is derived from an EMBL/GenBank/DDBJ whole genome shotgun (WGS) entry which is preliminary data.</text>
</comment>
<name>A0A2U1E5L9_9FIRM</name>
<keyword evidence="1" id="KW-1133">Transmembrane helix</keyword>
<keyword evidence="3" id="KW-1185">Reference proteome</keyword>